<dbReference type="InterPro" id="IPR001482">
    <property type="entry name" value="T2SS/T4SS_dom"/>
</dbReference>
<organism evidence="7 8">
    <name type="scientific">Marinobacter daepoensis</name>
    <dbReference type="NCBI Taxonomy" id="262077"/>
    <lineage>
        <taxon>Bacteria</taxon>
        <taxon>Pseudomonadati</taxon>
        <taxon>Pseudomonadota</taxon>
        <taxon>Gammaproteobacteria</taxon>
        <taxon>Pseudomonadales</taxon>
        <taxon>Marinobacteraceae</taxon>
        <taxon>Marinobacter</taxon>
    </lineage>
</organism>
<dbReference type="PANTHER" id="PTHR30258">
    <property type="entry name" value="TYPE II SECRETION SYSTEM PROTEIN GSPE-RELATED"/>
    <property type="match status" value="1"/>
</dbReference>
<dbReference type="SUPFAM" id="SSF52540">
    <property type="entry name" value="P-loop containing nucleoside triphosphate hydrolases"/>
    <property type="match status" value="1"/>
</dbReference>
<dbReference type="InterPro" id="IPR027417">
    <property type="entry name" value="P-loop_NTPase"/>
</dbReference>
<dbReference type="NCBIfam" id="TIGR02538">
    <property type="entry name" value="type_IV_pilB"/>
    <property type="match status" value="1"/>
</dbReference>
<dbReference type="InterPro" id="IPR007831">
    <property type="entry name" value="T2SS_GspE_N"/>
</dbReference>
<evidence type="ECO:0000313" key="8">
    <source>
        <dbReference type="Proteomes" id="UP000664344"/>
    </source>
</evidence>
<evidence type="ECO:0000256" key="2">
    <source>
        <dbReference type="ARBA" id="ARBA00006611"/>
    </source>
</evidence>
<sequence length="572" mass="62701">MATPHSNVTLTGLARRFVDDGLLDESTAKDAFIQASQNRIPLITYLTQNQLADSSKLAFAAAMEFGISVLDLESFLPELMPEKVVDEKLLRKHNALPLYKRGNRLFIAVSDPTNIQALDEIKFNTGLSTDAILVDDAKLRTAIDKYLESHDTSMGDLDDGDLEGVDIEGGDGDEDDGTVSSAEVDDAPIVKYVNKMLLDAIRGGASDIHFEPYEKTYRVRYRTDGILKEISRPSIKLAPKISARVKIMAQLDISERRVPQDGRIKMKLSKTKAIDFRVNTLPTLWGEKIVLRILDPSQAKLGIDVLGYEEDQKQLYMDALAQPQGMILVTGPTGSGKTVSLYTGLNILNTPGINISTAEDPAEINLEGINQVNVNNRVGLGFAEALRAFLRQDPDVIMVGEIRDLETANIAIKAAQTGHLVLSTLHTNSAAETLTRMMNMGVPAFNIATSVSLIIAQRLGRRLCNSCKQPSDIPKDALLKEGFTQEQIDTGFTLYRPKGCDKCNGGYKGRVGIYEVVKITDKLASMIMEEASSITIAKQAQAEGFRNLRQSALLKVIEGVTSLEEANRVTKD</sequence>
<accession>A0ABS3BHD3</accession>
<dbReference type="InterPro" id="IPR013374">
    <property type="entry name" value="ATPase_typ4_pilus-assembl_PilB"/>
</dbReference>
<evidence type="ECO:0000256" key="1">
    <source>
        <dbReference type="ARBA" id="ARBA00004496"/>
    </source>
</evidence>
<evidence type="ECO:0000256" key="3">
    <source>
        <dbReference type="ARBA" id="ARBA00022490"/>
    </source>
</evidence>
<dbReference type="EMBL" id="JAFKDB010000019">
    <property type="protein sequence ID" value="MBN7771234.1"/>
    <property type="molecule type" value="Genomic_DNA"/>
</dbReference>
<dbReference type="CDD" id="cd01129">
    <property type="entry name" value="PulE-GspE-like"/>
    <property type="match status" value="1"/>
</dbReference>
<proteinExistence type="inferred from homology"/>
<dbReference type="SUPFAM" id="SSF160246">
    <property type="entry name" value="EspE N-terminal domain-like"/>
    <property type="match status" value="1"/>
</dbReference>
<dbReference type="Gene3D" id="3.30.450.90">
    <property type="match status" value="1"/>
</dbReference>
<dbReference type="Pfam" id="PF05157">
    <property type="entry name" value="MshEN"/>
    <property type="match status" value="1"/>
</dbReference>
<name>A0ABS3BHD3_9GAMM</name>
<comment type="similarity">
    <text evidence="2">Belongs to the GSP E family.</text>
</comment>
<keyword evidence="3" id="KW-0963">Cytoplasm</keyword>
<dbReference type="Gene3D" id="3.40.50.300">
    <property type="entry name" value="P-loop containing nucleotide triphosphate hydrolases"/>
    <property type="match status" value="1"/>
</dbReference>
<dbReference type="Proteomes" id="UP000664344">
    <property type="component" value="Unassembled WGS sequence"/>
</dbReference>
<gene>
    <name evidence="7" type="primary">pilB</name>
    <name evidence="7" type="ORF">JYP53_15115</name>
</gene>
<evidence type="ECO:0000313" key="7">
    <source>
        <dbReference type="EMBL" id="MBN7771234.1"/>
    </source>
</evidence>
<evidence type="ECO:0000256" key="5">
    <source>
        <dbReference type="ARBA" id="ARBA00022840"/>
    </source>
</evidence>
<dbReference type="RefSeq" id="WP_206558152.1">
    <property type="nucleotide sequence ID" value="NZ_JAFKDB010000019.1"/>
</dbReference>
<dbReference type="PANTHER" id="PTHR30258:SF1">
    <property type="entry name" value="PROTEIN TRANSPORT PROTEIN HOFB HOMOLOG"/>
    <property type="match status" value="1"/>
</dbReference>
<reference evidence="7 8" key="1">
    <citation type="submission" date="2021-02" db="EMBL/GenBank/DDBJ databases">
        <title>PHA producing bacteria isolated from coastal sediment in Guangdong, Shenzhen.</title>
        <authorList>
            <person name="Zheng W."/>
            <person name="Yu S."/>
            <person name="Huang Y."/>
        </authorList>
    </citation>
    <scope>NUCLEOTIDE SEQUENCE [LARGE SCALE GENOMIC DNA]</scope>
    <source>
        <strain evidence="7 8">TN21-5</strain>
    </source>
</reference>
<evidence type="ECO:0000256" key="4">
    <source>
        <dbReference type="ARBA" id="ARBA00022741"/>
    </source>
</evidence>
<keyword evidence="5" id="KW-0067">ATP-binding</keyword>
<feature type="domain" description="Bacterial type II secretion system protein E" evidence="6">
    <location>
        <begin position="390"/>
        <end position="404"/>
    </location>
</feature>
<dbReference type="Pfam" id="PF00437">
    <property type="entry name" value="T2SSE"/>
    <property type="match status" value="1"/>
</dbReference>
<dbReference type="PROSITE" id="PS00662">
    <property type="entry name" value="T2SP_E"/>
    <property type="match status" value="1"/>
</dbReference>
<protein>
    <submittedName>
        <fullName evidence="7">Type IV-A pilus assembly ATPase PilB</fullName>
    </submittedName>
</protein>
<evidence type="ECO:0000259" key="6">
    <source>
        <dbReference type="PROSITE" id="PS00662"/>
    </source>
</evidence>
<keyword evidence="8" id="KW-1185">Reference proteome</keyword>
<keyword evidence="4" id="KW-0547">Nucleotide-binding</keyword>
<comment type="caution">
    <text evidence="7">The sequence shown here is derived from an EMBL/GenBank/DDBJ whole genome shotgun (WGS) entry which is preliminary data.</text>
</comment>
<dbReference type="Gene3D" id="3.30.300.160">
    <property type="entry name" value="Type II secretion system, protein E, N-terminal domain"/>
    <property type="match status" value="1"/>
</dbReference>
<dbReference type="InterPro" id="IPR037257">
    <property type="entry name" value="T2SS_E_N_sf"/>
</dbReference>
<comment type="subcellular location">
    <subcellularLocation>
        <location evidence="1">Cytoplasm</location>
    </subcellularLocation>
</comment>